<keyword evidence="2" id="KW-0732">Signal</keyword>
<gene>
    <name evidence="3" type="ORF">DCP95_09085</name>
    <name evidence="4" type="ORF">RR49_01439</name>
</gene>
<evidence type="ECO:0000256" key="1">
    <source>
        <dbReference type="SAM" id="MobiDB-lite"/>
    </source>
</evidence>
<dbReference type="Proteomes" id="UP000257479">
    <property type="component" value="Unassembled WGS sequence"/>
</dbReference>
<proteinExistence type="predicted"/>
<dbReference type="AlphaFoldDB" id="A0A0F0LUA7"/>
<dbReference type="STRING" id="400772.RR49_01439"/>
<reference evidence="3 6" key="2">
    <citation type="journal article" date="2018" name="Nat. Biotechnol.">
        <title>A standardized bacterial taxonomy based on genome phylogeny substantially revises the tree of life.</title>
        <authorList>
            <person name="Parks D.H."/>
            <person name="Chuvochina M."/>
            <person name="Waite D.W."/>
            <person name="Rinke C."/>
            <person name="Skarshewski A."/>
            <person name="Chaumeil P.A."/>
            <person name="Hugenholtz P."/>
        </authorList>
    </citation>
    <scope>NUCLEOTIDE SEQUENCE [LARGE SCALE GENOMIC DNA]</scope>
    <source>
        <strain evidence="3">UBA9152</strain>
    </source>
</reference>
<dbReference type="EMBL" id="DMNG01000154">
    <property type="protein sequence ID" value="HAN24711.1"/>
    <property type="molecule type" value="Genomic_DNA"/>
</dbReference>
<comment type="caution">
    <text evidence="4">The sequence shown here is derived from an EMBL/GenBank/DDBJ whole genome shotgun (WGS) entry which is preliminary data.</text>
</comment>
<evidence type="ECO:0000313" key="5">
    <source>
        <dbReference type="Proteomes" id="UP000033451"/>
    </source>
</evidence>
<protein>
    <recommendedName>
        <fullName evidence="7">Ig-like domain-containing protein</fullName>
    </recommendedName>
</protein>
<keyword evidence="5" id="KW-1185">Reference proteome</keyword>
<feature type="signal peptide" evidence="2">
    <location>
        <begin position="1"/>
        <end position="27"/>
    </location>
</feature>
<dbReference type="PATRIC" id="fig|400772.4.peg.1461"/>
<evidence type="ECO:0000313" key="3">
    <source>
        <dbReference type="EMBL" id="HAN24711.1"/>
    </source>
</evidence>
<feature type="compositionally biased region" description="Pro residues" evidence="1">
    <location>
        <begin position="36"/>
        <end position="45"/>
    </location>
</feature>
<dbReference type="EMBL" id="JYIY01000072">
    <property type="protein sequence ID" value="KJL36688.1"/>
    <property type="molecule type" value="Genomic_DNA"/>
</dbReference>
<feature type="region of interest" description="Disordered" evidence="1">
    <location>
        <begin position="33"/>
        <end position="78"/>
    </location>
</feature>
<dbReference type="Proteomes" id="UP000033451">
    <property type="component" value="Unassembled WGS sequence"/>
</dbReference>
<evidence type="ECO:0008006" key="7">
    <source>
        <dbReference type="Google" id="ProtNLM"/>
    </source>
</evidence>
<evidence type="ECO:0000256" key="2">
    <source>
        <dbReference type="SAM" id="SignalP"/>
    </source>
</evidence>
<sequence length="186" mass="18357">MLAALLIATASVLVTVLLMGGAQVAGAAATFVSTPTPTPSAPSSPPASATPTPAHTSSTSGSSGGGGTGTTTTAPSTRSISHAAVGVESGGGDCSSTPNLPLTAAWKATGTTLWFGVNTTDASAAPFQEWSLATQTQGTATGFVYDCSRSSEPFTFTLLHTDGTKTNSTVTLRLCPGSVTPKQTCS</sequence>
<name>A0A0F0LUA7_9MICO</name>
<feature type="compositionally biased region" description="Low complexity" evidence="1">
    <location>
        <begin position="46"/>
        <end position="61"/>
    </location>
</feature>
<accession>A0A0F0LUA7</accession>
<evidence type="ECO:0000313" key="4">
    <source>
        <dbReference type="EMBL" id="KJL36688.1"/>
    </source>
</evidence>
<reference evidence="4 5" key="1">
    <citation type="submission" date="2015-02" db="EMBL/GenBank/DDBJ databases">
        <title>Draft genome sequences of ten Microbacterium spp. with emphasis on heavy metal contaminated environments.</title>
        <authorList>
            <person name="Corretto E."/>
        </authorList>
    </citation>
    <scope>NUCLEOTIDE SEQUENCE [LARGE SCALE GENOMIC DNA]</scope>
    <source>
        <strain evidence="4 5">DSM 18659</strain>
    </source>
</reference>
<organism evidence="4 5">
    <name type="scientific">Microbacterium ginsengisoli</name>
    <dbReference type="NCBI Taxonomy" id="400772"/>
    <lineage>
        <taxon>Bacteria</taxon>
        <taxon>Bacillati</taxon>
        <taxon>Actinomycetota</taxon>
        <taxon>Actinomycetes</taxon>
        <taxon>Micrococcales</taxon>
        <taxon>Microbacteriaceae</taxon>
        <taxon>Microbacterium</taxon>
    </lineage>
</organism>
<feature type="chain" id="PRO_5036292729" description="Ig-like domain-containing protein" evidence="2">
    <location>
        <begin position="28"/>
        <end position="186"/>
    </location>
</feature>
<evidence type="ECO:0000313" key="6">
    <source>
        <dbReference type="Proteomes" id="UP000257479"/>
    </source>
</evidence>